<feature type="chain" id="PRO_5019581375" evidence="1">
    <location>
        <begin position="18"/>
        <end position="41"/>
    </location>
</feature>
<organism evidence="2 3">
    <name type="scientific">Vibrio harveyi</name>
    <name type="common">Beneckea harveyi</name>
    <dbReference type="NCBI Taxonomy" id="669"/>
    <lineage>
        <taxon>Bacteria</taxon>
        <taxon>Pseudomonadati</taxon>
        <taxon>Pseudomonadota</taxon>
        <taxon>Gammaproteobacteria</taxon>
        <taxon>Vibrionales</taxon>
        <taxon>Vibrionaceae</taxon>
        <taxon>Vibrio</taxon>
    </lineage>
</organism>
<comment type="caution">
    <text evidence="2">The sequence shown here is derived from an EMBL/GenBank/DDBJ whole genome shotgun (WGS) entry which is preliminary data.</text>
</comment>
<dbReference type="GO" id="GO:0008113">
    <property type="term" value="F:peptide-methionine (S)-S-oxide reductase activity"/>
    <property type="evidence" value="ECO:0007669"/>
    <property type="project" value="UniProtKB-EC"/>
</dbReference>
<name>A0A454CU47_VIBHA</name>
<protein>
    <submittedName>
        <fullName evidence="2">Methionine sulfoxide reductase A domain protein</fullName>
        <ecNumber evidence="2">1.8.4.11</ecNumber>
    </submittedName>
</protein>
<dbReference type="EMBL" id="AJSR01001866">
    <property type="protein sequence ID" value="EKM29938.1"/>
    <property type="molecule type" value="Genomic_DNA"/>
</dbReference>
<keyword evidence="1" id="KW-0732">Signal</keyword>
<keyword evidence="2" id="KW-0560">Oxidoreductase</keyword>
<proteinExistence type="predicted"/>
<evidence type="ECO:0000313" key="3">
    <source>
        <dbReference type="Proteomes" id="UP000008367"/>
    </source>
</evidence>
<dbReference type="EC" id="1.8.4.11" evidence="2"/>
<dbReference type="AlphaFoldDB" id="A0A454CU47"/>
<reference evidence="2 3" key="1">
    <citation type="submission" date="2012-10" db="EMBL/GenBank/DDBJ databases">
        <title>Genome sequence of Vibrio Cholerae HENC-02.</title>
        <authorList>
            <person name="Eppinger M."/>
            <person name="Hasan N.A."/>
            <person name="Sengamalay N."/>
            <person name="Hine E."/>
            <person name="Su Q."/>
            <person name="Daugherty S.C."/>
            <person name="Young S."/>
            <person name="Sadzewicz L."/>
            <person name="Tallon L."/>
            <person name="Cebula T.A."/>
            <person name="Ravel J."/>
            <person name="Colwell R.R."/>
        </authorList>
    </citation>
    <scope>NUCLEOTIDE SEQUENCE [LARGE SCALE GENOMIC DNA]</scope>
    <source>
        <strain evidence="2 3">HENC-02</strain>
    </source>
</reference>
<dbReference type="Proteomes" id="UP000008367">
    <property type="component" value="Unassembled WGS sequence"/>
</dbReference>
<sequence length="41" mass="4484">MRSIIIGAMLLFLTACAQTRLPDSVNVTDWQDFGKQSALDG</sequence>
<feature type="non-terminal residue" evidence="2">
    <location>
        <position position="41"/>
    </location>
</feature>
<gene>
    <name evidence="2" type="ORF">VCHENC02_4287</name>
</gene>
<evidence type="ECO:0000256" key="1">
    <source>
        <dbReference type="SAM" id="SignalP"/>
    </source>
</evidence>
<dbReference type="PROSITE" id="PS51257">
    <property type="entry name" value="PROKAR_LIPOPROTEIN"/>
    <property type="match status" value="1"/>
</dbReference>
<evidence type="ECO:0000313" key="2">
    <source>
        <dbReference type="EMBL" id="EKM29938.1"/>
    </source>
</evidence>
<feature type="signal peptide" evidence="1">
    <location>
        <begin position="1"/>
        <end position="17"/>
    </location>
</feature>
<accession>A0A454CU47</accession>